<organism evidence="2 3">
    <name type="scientific">Taxus chinensis</name>
    <name type="common">Chinese yew</name>
    <name type="synonym">Taxus wallichiana var. chinensis</name>
    <dbReference type="NCBI Taxonomy" id="29808"/>
    <lineage>
        <taxon>Eukaryota</taxon>
        <taxon>Viridiplantae</taxon>
        <taxon>Streptophyta</taxon>
        <taxon>Embryophyta</taxon>
        <taxon>Tracheophyta</taxon>
        <taxon>Spermatophyta</taxon>
        <taxon>Pinopsida</taxon>
        <taxon>Pinidae</taxon>
        <taxon>Conifers II</taxon>
        <taxon>Cupressales</taxon>
        <taxon>Taxaceae</taxon>
        <taxon>Taxus</taxon>
    </lineage>
</organism>
<evidence type="ECO:0000313" key="2">
    <source>
        <dbReference type="EMBL" id="KAH9310390.1"/>
    </source>
</evidence>
<dbReference type="AlphaFoldDB" id="A0AA38FUN8"/>
<feature type="compositionally biased region" description="Basic and acidic residues" evidence="1">
    <location>
        <begin position="10"/>
        <end position="21"/>
    </location>
</feature>
<feature type="region of interest" description="Disordered" evidence="1">
    <location>
        <begin position="1"/>
        <end position="32"/>
    </location>
</feature>
<sequence length="60" mass="6628">DPTGRKRSTPKREEKKPEKKNPSVVDAKALGSPEIGVRPTTYACKKKAVIKEKTPDPKDP</sequence>
<dbReference type="EMBL" id="JAHRHJ020000006">
    <property type="protein sequence ID" value="KAH9310390.1"/>
    <property type="molecule type" value="Genomic_DNA"/>
</dbReference>
<dbReference type="Proteomes" id="UP000824469">
    <property type="component" value="Unassembled WGS sequence"/>
</dbReference>
<gene>
    <name evidence="2" type="ORF">KI387_025425</name>
</gene>
<evidence type="ECO:0000313" key="3">
    <source>
        <dbReference type="Proteomes" id="UP000824469"/>
    </source>
</evidence>
<feature type="non-terminal residue" evidence="2">
    <location>
        <position position="1"/>
    </location>
</feature>
<keyword evidence="3" id="KW-1185">Reference proteome</keyword>
<evidence type="ECO:0000256" key="1">
    <source>
        <dbReference type="SAM" id="MobiDB-lite"/>
    </source>
</evidence>
<reference evidence="2 3" key="1">
    <citation type="journal article" date="2021" name="Nat. Plants">
        <title>The Taxus genome provides insights into paclitaxel biosynthesis.</title>
        <authorList>
            <person name="Xiong X."/>
            <person name="Gou J."/>
            <person name="Liao Q."/>
            <person name="Li Y."/>
            <person name="Zhou Q."/>
            <person name="Bi G."/>
            <person name="Li C."/>
            <person name="Du R."/>
            <person name="Wang X."/>
            <person name="Sun T."/>
            <person name="Guo L."/>
            <person name="Liang H."/>
            <person name="Lu P."/>
            <person name="Wu Y."/>
            <person name="Zhang Z."/>
            <person name="Ro D.K."/>
            <person name="Shang Y."/>
            <person name="Huang S."/>
            <person name="Yan J."/>
        </authorList>
    </citation>
    <scope>NUCLEOTIDE SEQUENCE [LARGE SCALE GENOMIC DNA]</scope>
    <source>
        <strain evidence="2">Ta-2019</strain>
    </source>
</reference>
<proteinExistence type="predicted"/>
<comment type="caution">
    <text evidence="2">The sequence shown here is derived from an EMBL/GenBank/DDBJ whole genome shotgun (WGS) entry which is preliminary data.</text>
</comment>
<protein>
    <submittedName>
        <fullName evidence="2">Uncharacterized protein</fullName>
    </submittedName>
</protein>
<name>A0AA38FUN8_TAXCH</name>
<accession>A0AA38FUN8</accession>